<accession>X1BJ88</accession>
<dbReference type="AlphaFoldDB" id="X1BJ88"/>
<reference evidence="1" key="1">
    <citation type="journal article" date="2014" name="Front. Microbiol.">
        <title>High frequency of phylogenetically diverse reductive dehalogenase-homologous genes in deep subseafloor sedimentary metagenomes.</title>
        <authorList>
            <person name="Kawai M."/>
            <person name="Futagami T."/>
            <person name="Toyoda A."/>
            <person name="Takaki Y."/>
            <person name="Nishi S."/>
            <person name="Hori S."/>
            <person name="Arai W."/>
            <person name="Tsubouchi T."/>
            <person name="Morono Y."/>
            <person name="Uchiyama I."/>
            <person name="Ito T."/>
            <person name="Fujiyama A."/>
            <person name="Inagaki F."/>
            <person name="Takami H."/>
        </authorList>
    </citation>
    <scope>NUCLEOTIDE SEQUENCE</scope>
    <source>
        <strain evidence="1">Expedition CK06-06</strain>
    </source>
</reference>
<protein>
    <submittedName>
        <fullName evidence="1">Uncharacterized protein</fullName>
    </submittedName>
</protein>
<dbReference type="GO" id="GO:0003676">
    <property type="term" value="F:nucleic acid binding"/>
    <property type="evidence" value="ECO:0007669"/>
    <property type="project" value="InterPro"/>
</dbReference>
<dbReference type="EMBL" id="BART01021016">
    <property type="protein sequence ID" value="GAG95095.1"/>
    <property type="molecule type" value="Genomic_DNA"/>
</dbReference>
<evidence type="ECO:0000313" key="1">
    <source>
        <dbReference type="EMBL" id="GAG95095.1"/>
    </source>
</evidence>
<organism evidence="1">
    <name type="scientific">marine sediment metagenome</name>
    <dbReference type="NCBI Taxonomy" id="412755"/>
    <lineage>
        <taxon>unclassified sequences</taxon>
        <taxon>metagenomes</taxon>
        <taxon>ecological metagenomes</taxon>
    </lineage>
</organism>
<dbReference type="InterPro" id="IPR011856">
    <property type="entry name" value="tRNA_endonuc-like_dom_sf"/>
</dbReference>
<sequence>MEVYYMAETKRKGDLGEAMVMADILRRGHKVAIPVFLGLPG</sequence>
<gene>
    <name evidence="1" type="ORF">S01H4_38895</name>
</gene>
<dbReference type="Gene3D" id="3.40.1350.10">
    <property type="match status" value="1"/>
</dbReference>
<proteinExistence type="predicted"/>
<name>X1BJ88_9ZZZZ</name>
<comment type="caution">
    <text evidence="1">The sequence shown here is derived from an EMBL/GenBank/DDBJ whole genome shotgun (WGS) entry which is preliminary data.</text>
</comment>